<feature type="transmembrane region" description="Helical" evidence="2">
    <location>
        <begin position="69"/>
        <end position="87"/>
    </location>
</feature>
<feature type="transmembrane region" description="Helical" evidence="2">
    <location>
        <begin position="124"/>
        <end position="143"/>
    </location>
</feature>
<keyword evidence="2" id="KW-0812">Transmembrane</keyword>
<organism evidence="3 4">
    <name type="scientific">Phyllosticta citriasiana</name>
    <dbReference type="NCBI Taxonomy" id="595635"/>
    <lineage>
        <taxon>Eukaryota</taxon>
        <taxon>Fungi</taxon>
        <taxon>Dikarya</taxon>
        <taxon>Ascomycota</taxon>
        <taxon>Pezizomycotina</taxon>
        <taxon>Dothideomycetes</taxon>
        <taxon>Dothideomycetes incertae sedis</taxon>
        <taxon>Botryosphaeriales</taxon>
        <taxon>Phyllostictaceae</taxon>
        <taxon>Phyllosticta</taxon>
    </lineage>
</organism>
<feature type="compositionally biased region" description="Low complexity" evidence="1">
    <location>
        <begin position="1"/>
        <end position="14"/>
    </location>
</feature>
<proteinExistence type="predicted"/>
<feature type="region of interest" description="Disordered" evidence="1">
    <location>
        <begin position="1"/>
        <end position="21"/>
    </location>
</feature>
<keyword evidence="2" id="KW-1133">Transmembrane helix</keyword>
<keyword evidence="2" id="KW-0472">Membrane</keyword>
<gene>
    <name evidence="3" type="ORF">IWZ03DRAFT_137909</name>
</gene>
<evidence type="ECO:0000256" key="2">
    <source>
        <dbReference type="SAM" id="Phobius"/>
    </source>
</evidence>
<accession>A0ABR1KSH9</accession>
<reference evidence="3 4" key="1">
    <citation type="submission" date="2024-04" db="EMBL/GenBank/DDBJ databases">
        <title>Phyllosticta paracitricarpa is synonymous to the EU quarantine fungus P. citricarpa based on phylogenomic analyses.</title>
        <authorList>
            <consortium name="Lawrence Berkeley National Laboratory"/>
            <person name="Van Ingen-Buijs V.A."/>
            <person name="Van Westerhoven A.C."/>
            <person name="Haridas S."/>
            <person name="Skiadas P."/>
            <person name="Martin F."/>
            <person name="Groenewald J.Z."/>
            <person name="Crous P.W."/>
            <person name="Seidl M.F."/>
        </authorList>
    </citation>
    <scope>NUCLEOTIDE SEQUENCE [LARGE SCALE GENOMIC DNA]</scope>
    <source>
        <strain evidence="3 4">CBS 123371</strain>
    </source>
</reference>
<evidence type="ECO:0000313" key="3">
    <source>
        <dbReference type="EMBL" id="KAK7520422.1"/>
    </source>
</evidence>
<keyword evidence="4" id="KW-1185">Reference proteome</keyword>
<sequence length="183" mass="20151">MVAAATAHPARPHASSIRPAFPFRRGPGVRLSSLPSPFSRSLPPPLPSSTRFIPVTKYQMYSRPSGNEIFFLFFFFFFGILPVRNASFDEARISTSTAAATATATATAVPAARRSSPRRDRESFNVFVCLLACFLACLLAVHLPVGLADPNVPCSLHYIHRACRTGRTRTWWTTLLAGIWQTP</sequence>
<dbReference type="Proteomes" id="UP001363622">
    <property type="component" value="Unassembled WGS sequence"/>
</dbReference>
<evidence type="ECO:0000256" key="1">
    <source>
        <dbReference type="SAM" id="MobiDB-lite"/>
    </source>
</evidence>
<dbReference type="EMBL" id="JBBPHU010000003">
    <property type="protein sequence ID" value="KAK7520422.1"/>
    <property type="molecule type" value="Genomic_DNA"/>
</dbReference>
<protein>
    <submittedName>
        <fullName evidence="3">Uncharacterized protein</fullName>
    </submittedName>
</protein>
<name>A0ABR1KSH9_9PEZI</name>
<evidence type="ECO:0000313" key="4">
    <source>
        <dbReference type="Proteomes" id="UP001363622"/>
    </source>
</evidence>
<comment type="caution">
    <text evidence="3">The sequence shown here is derived from an EMBL/GenBank/DDBJ whole genome shotgun (WGS) entry which is preliminary data.</text>
</comment>